<gene>
    <name evidence="1" type="ORF">ADIS_2603</name>
</gene>
<dbReference type="PROSITE" id="PS51257">
    <property type="entry name" value="PROKAR_LIPOPROTEIN"/>
    <property type="match status" value="1"/>
</dbReference>
<protein>
    <recommendedName>
        <fullName evidence="3">Gliding motility lipoprotein GldH</fullName>
    </recommendedName>
</protein>
<reference evidence="1 2" key="1">
    <citation type="submission" date="2013-02" db="EMBL/GenBank/DDBJ databases">
        <title>A novel strain isolated from Lonar lake, Maharashtra, India.</title>
        <authorList>
            <person name="Singh A."/>
        </authorList>
    </citation>
    <scope>NUCLEOTIDE SEQUENCE [LARGE SCALE GENOMIC DNA]</scope>
    <source>
        <strain evidence="1 2">AK24</strain>
    </source>
</reference>
<name>R7ZS78_9BACT</name>
<dbReference type="InterPro" id="IPR020018">
    <property type="entry name" value="Motility-assoc_lipoprot_GldH"/>
</dbReference>
<keyword evidence="2" id="KW-1185">Reference proteome</keyword>
<dbReference type="Pfam" id="PF14109">
    <property type="entry name" value="GldH_lipo"/>
    <property type="match status" value="1"/>
</dbReference>
<accession>R7ZS78</accession>
<dbReference type="AlphaFoldDB" id="R7ZS78"/>
<evidence type="ECO:0000313" key="1">
    <source>
        <dbReference type="EMBL" id="EON76942.1"/>
    </source>
</evidence>
<dbReference type="Proteomes" id="UP000013909">
    <property type="component" value="Unassembled WGS sequence"/>
</dbReference>
<dbReference type="EMBL" id="AQHR01000070">
    <property type="protein sequence ID" value="EON76942.1"/>
    <property type="molecule type" value="Genomic_DNA"/>
</dbReference>
<sequence length="155" mass="18018">MRTLLGILLAQVVIFGCDSNRLFEAYHDFESPQWHVEDSVSFEISGQTNTPFRNVLAIRYTDRYEYHNLFVKMVVRDSTDQVLKDTLLHINLFDPKTGKPLGKGYGNRFTKYDTLPGGIPELSKIKKIQFQQYMRKDYIEGIESLGLKLIQTTEY</sequence>
<organism evidence="1 2">
    <name type="scientific">Lunatimonas lonarensis</name>
    <dbReference type="NCBI Taxonomy" id="1232681"/>
    <lineage>
        <taxon>Bacteria</taxon>
        <taxon>Pseudomonadati</taxon>
        <taxon>Bacteroidota</taxon>
        <taxon>Cytophagia</taxon>
        <taxon>Cytophagales</taxon>
        <taxon>Cyclobacteriaceae</taxon>
    </lineage>
</organism>
<dbReference type="STRING" id="1232681.ADIS_2603"/>
<comment type="caution">
    <text evidence="1">The sequence shown here is derived from an EMBL/GenBank/DDBJ whole genome shotgun (WGS) entry which is preliminary data.</text>
</comment>
<proteinExistence type="predicted"/>
<evidence type="ECO:0008006" key="3">
    <source>
        <dbReference type="Google" id="ProtNLM"/>
    </source>
</evidence>
<evidence type="ECO:0000313" key="2">
    <source>
        <dbReference type="Proteomes" id="UP000013909"/>
    </source>
</evidence>